<accession>A0ABR4LIM8</accession>
<dbReference type="PANTHER" id="PTHR21974:SF2">
    <property type="entry name" value="RE15880P"/>
    <property type="match status" value="1"/>
</dbReference>
<name>A0ABR4LIM8_9EURO</name>
<evidence type="ECO:0000313" key="2">
    <source>
        <dbReference type="Proteomes" id="UP001610432"/>
    </source>
</evidence>
<gene>
    <name evidence="1" type="ORF">BJX67DRAFT_373934</name>
</gene>
<keyword evidence="2" id="KW-1185">Reference proteome</keyword>
<dbReference type="PANTHER" id="PTHR21974">
    <property type="entry name" value="RE15880P"/>
    <property type="match status" value="1"/>
</dbReference>
<dbReference type="Proteomes" id="UP001610432">
    <property type="component" value="Unassembled WGS sequence"/>
</dbReference>
<comment type="caution">
    <text evidence="1">The sequence shown here is derived from an EMBL/GenBank/DDBJ whole genome shotgun (WGS) entry which is preliminary data.</text>
</comment>
<dbReference type="EMBL" id="JBFXLQ010000041">
    <property type="protein sequence ID" value="KAL2864394.1"/>
    <property type="molecule type" value="Genomic_DNA"/>
</dbReference>
<evidence type="ECO:0000313" key="1">
    <source>
        <dbReference type="EMBL" id="KAL2864394.1"/>
    </source>
</evidence>
<dbReference type="GeneID" id="98146542"/>
<dbReference type="RefSeq" id="XP_070883373.1">
    <property type="nucleotide sequence ID" value="XM_071031470.1"/>
</dbReference>
<sequence>MSIHDTIAASRDRHAQILSDLRAVDYAPDALKSHEAYLADLRYQLRQATRSLEKIEHVTRVEHKLHAGQRDSTVRRLEKADRGMRGYYAALERENEARGEKEMLETQLGEAVTREQELRTVCSHCESLSAEPECLYKRVFEGPTEEFPEEDAQEEATRAAQRRFGEVNGQLGNVRQAMQCLAKAWLTIKEALLSIHEAIGYCKTNASGCGGIFTDIGQSYSLSRAQQKVVQTQALVSQAIRLDSRIQALPGMHIVRHDMISGIIFDNVEKAGFVLDSAQKELRRIRERIFKEADTPPPYTEQPALFVGE</sequence>
<reference evidence="1 2" key="1">
    <citation type="submission" date="2024-07" db="EMBL/GenBank/DDBJ databases">
        <title>Section-level genome sequencing and comparative genomics of Aspergillus sections Usti and Cavernicolus.</title>
        <authorList>
            <consortium name="Lawrence Berkeley National Laboratory"/>
            <person name="Nybo J.L."/>
            <person name="Vesth T.C."/>
            <person name="Theobald S."/>
            <person name="Frisvad J.C."/>
            <person name="Larsen T.O."/>
            <person name="Kjaerboelling I."/>
            <person name="Rothschild-Mancinelli K."/>
            <person name="Lyhne E.K."/>
            <person name="Kogle M.E."/>
            <person name="Barry K."/>
            <person name="Clum A."/>
            <person name="Na H."/>
            <person name="Ledsgaard L."/>
            <person name="Lin J."/>
            <person name="Lipzen A."/>
            <person name="Kuo A."/>
            <person name="Riley R."/>
            <person name="Mondo S."/>
            <person name="Labutti K."/>
            <person name="Haridas S."/>
            <person name="Pangalinan J."/>
            <person name="Salamov A.A."/>
            <person name="Simmons B.A."/>
            <person name="Magnuson J.K."/>
            <person name="Chen J."/>
            <person name="Drula E."/>
            <person name="Henrissat B."/>
            <person name="Wiebenga A."/>
            <person name="Lubbers R.J."/>
            <person name="Gomes A.C."/>
            <person name="Macurrencykelacurrency M.R."/>
            <person name="Stajich J."/>
            <person name="Grigoriev I.V."/>
            <person name="Mortensen U.H."/>
            <person name="De Vries R.P."/>
            <person name="Baker S.E."/>
            <person name="Andersen M.R."/>
        </authorList>
    </citation>
    <scope>NUCLEOTIDE SEQUENCE [LARGE SCALE GENOMIC DNA]</scope>
    <source>
        <strain evidence="1 2">CBS 449.75</strain>
    </source>
</reference>
<protein>
    <submittedName>
        <fullName evidence="1">Uncharacterized protein</fullName>
    </submittedName>
</protein>
<proteinExistence type="predicted"/>
<organism evidence="1 2">
    <name type="scientific">Aspergillus lucknowensis</name>
    <dbReference type="NCBI Taxonomy" id="176173"/>
    <lineage>
        <taxon>Eukaryota</taxon>
        <taxon>Fungi</taxon>
        <taxon>Dikarya</taxon>
        <taxon>Ascomycota</taxon>
        <taxon>Pezizomycotina</taxon>
        <taxon>Eurotiomycetes</taxon>
        <taxon>Eurotiomycetidae</taxon>
        <taxon>Eurotiales</taxon>
        <taxon>Aspergillaceae</taxon>
        <taxon>Aspergillus</taxon>
        <taxon>Aspergillus subgen. Nidulantes</taxon>
    </lineage>
</organism>